<protein>
    <recommendedName>
        <fullName evidence="2">DUF6594 domain-containing protein</fullName>
    </recommendedName>
</protein>
<dbReference type="Pfam" id="PF20237">
    <property type="entry name" value="DUF6594"/>
    <property type="match status" value="1"/>
</dbReference>
<dbReference type="RefSeq" id="XP_056484979.1">
    <property type="nucleotide sequence ID" value="XM_056634359.1"/>
</dbReference>
<keyword evidence="1" id="KW-0812">Transmembrane</keyword>
<keyword evidence="1" id="KW-1133">Transmembrane helix</keyword>
<reference evidence="3" key="1">
    <citation type="submission" date="2022-12" db="EMBL/GenBank/DDBJ databases">
        <authorList>
            <person name="Petersen C."/>
        </authorList>
    </citation>
    <scope>NUCLEOTIDE SEQUENCE</scope>
    <source>
        <strain evidence="3">IBT 29677</strain>
    </source>
</reference>
<reference evidence="3" key="2">
    <citation type="journal article" date="2023" name="IMA Fungus">
        <title>Comparative genomic study of the Penicillium genus elucidates a diverse pangenome and 15 lateral gene transfer events.</title>
        <authorList>
            <person name="Petersen C."/>
            <person name="Sorensen T."/>
            <person name="Nielsen M.R."/>
            <person name="Sondergaard T.E."/>
            <person name="Sorensen J.L."/>
            <person name="Fitzpatrick D.A."/>
            <person name="Frisvad J.C."/>
            <person name="Nielsen K.L."/>
        </authorList>
    </citation>
    <scope>NUCLEOTIDE SEQUENCE</scope>
    <source>
        <strain evidence="3">IBT 29677</strain>
    </source>
</reference>
<accession>A0A9W9VPX7</accession>
<gene>
    <name evidence="3" type="ORF">N7509_009722</name>
</gene>
<keyword evidence="1" id="KW-0472">Membrane</keyword>
<evidence type="ECO:0000313" key="3">
    <source>
        <dbReference type="EMBL" id="KAJ5387181.1"/>
    </source>
</evidence>
<feature type="transmembrane region" description="Helical" evidence="1">
    <location>
        <begin position="219"/>
        <end position="240"/>
    </location>
</feature>
<feature type="domain" description="DUF6594" evidence="2">
    <location>
        <begin position="171"/>
        <end position="259"/>
    </location>
</feature>
<name>A0A9W9VPX7_9EURO</name>
<evidence type="ECO:0000259" key="2">
    <source>
        <dbReference type="Pfam" id="PF20237"/>
    </source>
</evidence>
<dbReference type="OrthoDB" id="3546297at2759"/>
<dbReference type="Proteomes" id="UP001147747">
    <property type="component" value="Unassembled WGS sequence"/>
</dbReference>
<comment type="caution">
    <text evidence="3">The sequence shown here is derived from an EMBL/GenBank/DDBJ whole genome shotgun (WGS) entry which is preliminary data.</text>
</comment>
<evidence type="ECO:0000256" key="1">
    <source>
        <dbReference type="SAM" id="Phobius"/>
    </source>
</evidence>
<dbReference type="InterPro" id="IPR046529">
    <property type="entry name" value="DUF6594"/>
</dbReference>
<evidence type="ECO:0000313" key="4">
    <source>
        <dbReference type="Proteomes" id="UP001147747"/>
    </source>
</evidence>
<sequence length="272" mass="30606">MEKPKIDAADARSWAVARHLHRNGFITLVSPRRHFVPGWLDKYLSAARGGATVSADEYGYRVNIADMHRMYMRYLQAKLVQTAITLHPKEFTITEMESDALESTLRKYVQSVQDQEYMAKHSGKRNDPFIASSERLHDHYILEREMTRQGKIPDDFEALKATAILTGPWEKGNRAGAQPIYATRAETMKRGLFSRLAGALVGGAFLIGPMWLLALERDLYFQLGFTTGFVSAFGLLMAWYLNTLESVFAASIAYAAVLMVFIGVIMQEAGSR</sequence>
<dbReference type="GeneID" id="81373339"/>
<dbReference type="AlphaFoldDB" id="A0A9W9VPX7"/>
<feature type="transmembrane region" description="Helical" evidence="1">
    <location>
        <begin position="247"/>
        <end position="266"/>
    </location>
</feature>
<keyword evidence="4" id="KW-1185">Reference proteome</keyword>
<organism evidence="3 4">
    <name type="scientific">Penicillium cosmopolitanum</name>
    <dbReference type="NCBI Taxonomy" id="1131564"/>
    <lineage>
        <taxon>Eukaryota</taxon>
        <taxon>Fungi</taxon>
        <taxon>Dikarya</taxon>
        <taxon>Ascomycota</taxon>
        <taxon>Pezizomycotina</taxon>
        <taxon>Eurotiomycetes</taxon>
        <taxon>Eurotiomycetidae</taxon>
        <taxon>Eurotiales</taxon>
        <taxon>Aspergillaceae</taxon>
        <taxon>Penicillium</taxon>
    </lineage>
</organism>
<dbReference type="EMBL" id="JAPZBU010000009">
    <property type="protein sequence ID" value="KAJ5387181.1"/>
    <property type="molecule type" value="Genomic_DNA"/>
</dbReference>
<proteinExistence type="predicted"/>
<feature type="transmembrane region" description="Helical" evidence="1">
    <location>
        <begin position="192"/>
        <end position="213"/>
    </location>
</feature>